<accession>A0A0F9RYR6</accession>
<proteinExistence type="predicted"/>
<dbReference type="Pfam" id="PF07460">
    <property type="entry name" value="NUMOD3"/>
    <property type="match status" value="1"/>
</dbReference>
<feature type="domain" description="Nuclease associated modular" evidence="1">
    <location>
        <begin position="222"/>
        <end position="238"/>
    </location>
</feature>
<organism evidence="2">
    <name type="scientific">marine sediment metagenome</name>
    <dbReference type="NCBI Taxonomy" id="412755"/>
    <lineage>
        <taxon>unclassified sequences</taxon>
        <taxon>metagenomes</taxon>
        <taxon>ecological metagenomes</taxon>
    </lineage>
</organism>
<evidence type="ECO:0000313" key="2">
    <source>
        <dbReference type="EMBL" id="KKN30081.1"/>
    </source>
</evidence>
<name>A0A0F9RYR6_9ZZZZ</name>
<dbReference type="SUPFAM" id="SSF64496">
    <property type="entry name" value="DNA-binding domain of intron-encoded endonucleases"/>
    <property type="match status" value="1"/>
</dbReference>
<gene>
    <name evidence="2" type="ORF">LCGC14_0837580</name>
</gene>
<reference evidence="2" key="1">
    <citation type="journal article" date="2015" name="Nature">
        <title>Complex archaea that bridge the gap between prokaryotes and eukaryotes.</title>
        <authorList>
            <person name="Spang A."/>
            <person name="Saw J.H."/>
            <person name="Jorgensen S.L."/>
            <person name="Zaremba-Niedzwiedzka K."/>
            <person name="Martijn J."/>
            <person name="Lind A.E."/>
            <person name="van Eijk R."/>
            <person name="Schleper C."/>
            <person name="Guy L."/>
            <person name="Ettema T.J."/>
        </authorList>
    </citation>
    <scope>NUCLEOTIDE SEQUENCE</scope>
</reference>
<dbReference type="GO" id="GO:0003677">
    <property type="term" value="F:DNA binding"/>
    <property type="evidence" value="ECO:0007669"/>
    <property type="project" value="InterPro"/>
</dbReference>
<feature type="domain" description="Nuclease associated modular" evidence="1">
    <location>
        <begin position="135"/>
        <end position="151"/>
    </location>
</feature>
<dbReference type="SMART" id="SM00496">
    <property type="entry name" value="IENR2"/>
    <property type="match status" value="7"/>
</dbReference>
<feature type="domain" description="Nuclease associated modular" evidence="1">
    <location>
        <begin position="77"/>
        <end position="93"/>
    </location>
</feature>
<sequence>MRAKWNGEGAPIVTTTSVPLLRVCGEMAETVAVLETTPALGEERLVGRTRRRWVACPICDKERWVRLEQGAPRSKVCRKCCSPDTREKMSRSGKGRIVSAETRRKISQARMGHIGYMTGMHHTDEAKLKMRQARLGKHLTEETKEKLRRANLGRVVPARPPITQETRERLRQSHLGRRVSEATRAKRRVISRRLWLRPEYREKVLASLHGPLARRKTALTRIGNSVSVRTREKISASLMGHTFSDATIQKMSRTQKRLWSTPEHRDMVRKAMRLGMQVSPNKPETALQGLLDTLYPCEWEFVGDGKLVVAGKNPDFMRVGDRRQLMELFGDYWHRGENPDDRIELFTEHGYTTLVIWEKELSDVTSLVERIVEFAT</sequence>
<feature type="domain" description="Nuclease associated modular" evidence="1">
    <location>
        <begin position="94"/>
        <end position="110"/>
    </location>
</feature>
<dbReference type="InterPro" id="IPR003611">
    <property type="entry name" value="NUMOD3"/>
</dbReference>
<protein>
    <recommendedName>
        <fullName evidence="1">Nuclease associated modular domain-containing protein</fullName>
    </recommendedName>
</protein>
<feature type="domain" description="Nuclease associated modular" evidence="1">
    <location>
        <begin position="118"/>
        <end position="134"/>
    </location>
</feature>
<comment type="caution">
    <text evidence="2">The sequence shown here is derived from an EMBL/GenBank/DDBJ whole genome shotgun (WGS) entry which is preliminary data.</text>
</comment>
<dbReference type="Gene3D" id="3.40.960.10">
    <property type="entry name" value="VSR Endonuclease"/>
    <property type="match status" value="1"/>
</dbReference>
<feature type="domain" description="Nuclease associated modular" evidence="1">
    <location>
        <begin position="239"/>
        <end position="255"/>
    </location>
</feature>
<dbReference type="EMBL" id="LAZR01002436">
    <property type="protein sequence ID" value="KKN30081.1"/>
    <property type="molecule type" value="Genomic_DNA"/>
</dbReference>
<evidence type="ECO:0000259" key="1">
    <source>
        <dbReference type="SMART" id="SM00496"/>
    </source>
</evidence>
<feature type="domain" description="Nuclease associated modular" evidence="1">
    <location>
        <begin position="175"/>
        <end position="191"/>
    </location>
</feature>
<dbReference type="AlphaFoldDB" id="A0A0F9RYR6"/>